<protein>
    <submittedName>
        <fullName evidence="5">Protein FAM91A1</fullName>
    </submittedName>
</protein>
<dbReference type="PANTHER" id="PTHR28441">
    <property type="entry name" value="PROTEIN FAM91A1"/>
    <property type="match status" value="1"/>
</dbReference>
<feature type="domain" description="FAM91 N-terminal" evidence="3">
    <location>
        <begin position="17"/>
        <end position="307"/>
    </location>
</feature>
<proteinExistence type="inferred from homology"/>
<evidence type="ECO:0000313" key="6">
    <source>
        <dbReference type="Proteomes" id="UP001163823"/>
    </source>
</evidence>
<dbReference type="PANTHER" id="PTHR28441:SF2">
    <property type="entry name" value="PROTEIN FAM91A1"/>
    <property type="match status" value="1"/>
</dbReference>
<evidence type="ECO:0000256" key="2">
    <source>
        <dbReference type="SAM" id="MobiDB-lite"/>
    </source>
</evidence>
<keyword evidence="6" id="KW-1185">Reference proteome</keyword>
<evidence type="ECO:0000259" key="3">
    <source>
        <dbReference type="Pfam" id="PF14647"/>
    </source>
</evidence>
<comment type="similarity">
    <text evidence="1">Belongs to the FAM91 family.</text>
</comment>
<dbReference type="Proteomes" id="UP001163823">
    <property type="component" value="Chromosome 8"/>
</dbReference>
<evidence type="ECO:0000313" key="5">
    <source>
        <dbReference type="EMBL" id="KAJ7958970.1"/>
    </source>
</evidence>
<feature type="domain" description="FAM91 C-terminal" evidence="4">
    <location>
        <begin position="555"/>
        <end position="778"/>
    </location>
</feature>
<reference evidence="5" key="1">
    <citation type="journal article" date="2023" name="Science">
        <title>Elucidation of the pathway for biosynthesis of saponin adjuvants from the soapbark tree.</title>
        <authorList>
            <person name="Reed J."/>
            <person name="Orme A."/>
            <person name="El-Demerdash A."/>
            <person name="Owen C."/>
            <person name="Martin L.B.B."/>
            <person name="Misra R.C."/>
            <person name="Kikuchi S."/>
            <person name="Rejzek M."/>
            <person name="Martin A.C."/>
            <person name="Harkess A."/>
            <person name="Leebens-Mack J."/>
            <person name="Louveau T."/>
            <person name="Stephenson M.J."/>
            <person name="Osbourn A."/>
        </authorList>
    </citation>
    <scope>NUCLEOTIDE SEQUENCE</scope>
    <source>
        <strain evidence="5">S10</strain>
    </source>
</reference>
<comment type="caution">
    <text evidence="5">The sequence shown here is derived from an EMBL/GenBank/DDBJ whole genome shotgun (WGS) entry which is preliminary data.</text>
</comment>
<gene>
    <name evidence="5" type="ORF">O6P43_019610</name>
</gene>
<dbReference type="AlphaFoldDB" id="A0AAD7LIT9"/>
<dbReference type="InterPro" id="IPR028091">
    <property type="entry name" value="FAM91_N_dom"/>
</dbReference>
<sequence length="996" mass="110625">MQHVPVTVEEQLILKAIKEECPWESLPKRLQATLSSKEEWHRRIIEHCIKKRLQWNTCFARKVCKESEYYEDMMRYLRKSLALFPYHLAEYVCRVMRVSPFRYYCDMIFEVMRNEQPYDSIPNFSAADALRLTGIGRNEFIDIMNKCRSKKIMWKLNKSIAKELLPTQPVDFPIEPWWGVCLVNFTLEEFKKLSEEEMATIDKVCKEEANSFILFDPDIVKGLYRRGLIYFDVPVYPDDRFKVSRLEGFVSNREQSYEDPIEELLYAVFVVSSENATVAELAATLLADLSQLQAAASFACRLGWAIKLIDPASILQDAIPGSPRTIASDDNASHASLGSEVTFSNNDTAQQGDASGTGNNGPRSGCARVAFIVDANITSYLMMGSVSPGLKSHAVTLYEAGKLGHASITELCKDLSTLEGTKFEGELQEFANHAFSLRCVLECLQSGGVATDEKVEEVFDRMGMTTSSNDESTSLIADTTLADKSGDTDLIIEAGLNDNGSVNSVTSGEGALLAEPIPSSTGDENYFTTLEEDHNEEKLIEVEESAVGKGTLKRKKKYRVDILRCESLASLTPATLDRLFLRDYDIVVSIVPLPHSSVLPGPTGPIHFGPPSYSSMTPWMKLALYSTVRSGPLSVVLMKGQCLRLLPAPLAGCEKALIWSWDGSTIGGLGGKFEGNLVKGRILLHCLNSLLKYSAVLVQPLSRYDLDESGRVITMDIPLPLKNSDGSVAHIGKELGLCEEESSKVNSLLINLANKIELCTVGYIRLLKLFKEREQDHFSPNEEKYEWVPLSVEFGMPLFSPKLCNSICKRVVSSQLLQTGSLSEHHDAMQSLRKRLRDVCAEYQATGPAAKLLYQKEQFKEPSRQLMNYASGRWNPLVDPSSPISGALSEHQRLKLANRHRCRTEVLSFDGTILRSYALTPVYEAATRPVEETPQANMIKVEPDENDSREVILPGVNLLFDGSELHPFDIGACLQARPPASLIAEAAAASASVAIK</sequence>
<dbReference type="KEGG" id="qsa:O6P43_019610"/>
<feature type="domain" description="FAM91 C-terminal" evidence="4">
    <location>
        <begin position="368"/>
        <end position="450"/>
    </location>
</feature>
<dbReference type="InterPro" id="IPR028097">
    <property type="entry name" value="FAM91_C_dom"/>
</dbReference>
<organism evidence="5 6">
    <name type="scientific">Quillaja saponaria</name>
    <name type="common">Soap bark tree</name>
    <dbReference type="NCBI Taxonomy" id="32244"/>
    <lineage>
        <taxon>Eukaryota</taxon>
        <taxon>Viridiplantae</taxon>
        <taxon>Streptophyta</taxon>
        <taxon>Embryophyta</taxon>
        <taxon>Tracheophyta</taxon>
        <taxon>Spermatophyta</taxon>
        <taxon>Magnoliopsida</taxon>
        <taxon>eudicotyledons</taxon>
        <taxon>Gunneridae</taxon>
        <taxon>Pentapetalae</taxon>
        <taxon>rosids</taxon>
        <taxon>fabids</taxon>
        <taxon>Fabales</taxon>
        <taxon>Quillajaceae</taxon>
        <taxon>Quillaja</taxon>
    </lineage>
</organism>
<dbReference type="Pfam" id="PF14647">
    <property type="entry name" value="FAM91_N"/>
    <property type="match status" value="1"/>
</dbReference>
<evidence type="ECO:0000259" key="4">
    <source>
        <dbReference type="Pfam" id="PF14648"/>
    </source>
</evidence>
<feature type="region of interest" description="Disordered" evidence="2">
    <location>
        <begin position="342"/>
        <end position="361"/>
    </location>
</feature>
<dbReference type="EMBL" id="JARAOO010000008">
    <property type="protein sequence ID" value="KAJ7958970.1"/>
    <property type="molecule type" value="Genomic_DNA"/>
</dbReference>
<name>A0AAD7LIT9_QUISA</name>
<dbReference type="InterPro" id="IPR039199">
    <property type="entry name" value="FAM91"/>
</dbReference>
<accession>A0AAD7LIT9</accession>
<dbReference type="Pfam" id="PF14648">
    <property type="entry name" value="FAM91_C"/>
    <property type="match status" value="2"/>
</dbReference>
<evidence type="ECO:0000256" key="1">
    <source>
        <dbReference type="ARBA" id="ARBA00010319"/>
    </source>
</evidence>